<name>A0A972JJ72_9GAMM</name>
<dbReference type="InterPro" id="IPR002810">
    <property type="entry name" value="NfeD-like_C"/>
</dbReference>
<feature type="region of interest" description="Disordered" evidence="5">
    <location>
        <begin position="132"/>
        <end position="159"/>
    </location>
</feature>
<dbReference type="SUPFAM" id="SSF141322">
    <property type="entry name" value="NfeD domain-like"/>
    <property type="match status" value="1"/>
</dbReference>
<dbReference type="Gene3D" id="3.90.226.10">
    <property type="entry name" value="2-enoyl-CoA Hydratase, Chain A, domain 1"/>
    <property type="match status" value="1"/>
</dbReference>
<evidence type="ECO:0000256" key="4">
    <source>
        <dbReference type="ARBA" id="ARBA00023136"/>
    </source>
</evidence>
<dbReference type="FunFam" id="3.90.226.10:FF:000089">
    <property type="entry name" value="Membrane-bound serine protease"/>
    <property type="match status" value="1"/>
</dbReference>
<feature type="domain" description="NfeD integral membrane" evidence="8">
    <location>
        <begin position="265"/>
        <end position="381"/>
    </location>
</feature>
<accession>A0A972JJ72</accession>
<evidence type="ECO:0000313" key="11">
    <source>
        <dbReference type="Proteomes" id="UP000737113"/>
    </source>
</evidence>
<dbReference type="PANTHER" id="PTHR33507">
    <property type="entry name" value="INNER MEMBRANE PROTEIN YBBJ"/>
    <property type="match status" value="1"/>
</dbReference>
<sequence length="455" mass="49018">MRQHIKKLFWIALFIGIGFLLYSSYVGAAQNKVYLLTIDGAISPAHADYFSRGLDKAIEDGSQAVILKLNTPGGLDKSMREMIQKILDSPIPIIIYVSPKGARAASAGTYLIYASHVAAMAPATNLGSATPVSIGIAPPTPADEKDKDKDKAAQAETPPTDVMQKKQVNDAKAYIRSLAQLRGRNEQWAVAAVSEADNISAQEALDKGVIELISYDTAQLLAQLDGREVNLGQRTVRLDLKQPEVIAYDTDWRTRILVIITDPSIAYLLLLAGIYGLVFEFLNPGTLLPGTLGSICLLLAMYAFNMLPISFAGLALLLLGLALMVAEAFAPSFGVLGIGGICAFALGSFMLMDSSLPGYQIAPALIISMTVFSAVVALFMISMIIRGRSRPVVSGDQELLQHEAEVIADFKGSGRVMIRGEVWLAFSEEPLQRGQKVKVIGIDGLTLMVTRENDS</sequence>
<evidence type="ECO:0000259" key="7">
    <source>
        <dbReference type="Pfam" id="PF01957"/>
    </source>
</evidence>
<evidence type="ECO:0000256" key="6">
    <source>
        <dbReference type="SAM" id="Phobius"/>
    </source>
</evidence>
<dbReference type="InterPro" id="IPR056738">
    <property type="entry name" value="NfeD1b_N"/>
</dbReference>
<feature type="transmembrane region" description="Helical" evidence="6">
    <location>
        <begin position="256"/>
        <end position="278"/>
    </location>
</feature>
<evidence type="ECO:0000259" key="9">
    <source>
        <dbReference type="Pfam" id="PF25145"/>
    </source>
</evidence>
<dbReference type="PANTHER" id="PTHR33507:SF4">
    <property type="entry name" value="NODULATION COMPETITIVENESS PROTEIN NFED"/>
    <property type="match status" value="1"/>
</dbReference>
<gene>
    <name evidence="10" type="ORF">HC757_11730</name>
</gene>
<dbReference type="InterPro" id="IPR029045">
    <property type="entry name" value="ClpP/crotonase-like_dom_sf"/>
</dbReference>
<dbReference type="InterPro" id="IPR056739">
    <property type="entry name" value="NfeD_membrane"/>
</dbReference>
<keyword evidence="2 6" id="KW-0812">Transmembrane</keyword>
<feature type="compositionally biased region" description="Basic and acidic residues" evidence="5">
    <location>
        <begin position="142"/>
        <end position="153"/>
    </location>
</feature>
<dbReference type="Pfam" id="PF25145">
    <property type="entry name" value="NfeD1b_N"/>
    <property type="match status" value="1"/>
</dbReference>
<keyword evidence="11" id="KW-1185">Reference proteome</keyword>
<comment type="subcellular location">
    <subcellularLocation>
        <location evidence="1">Membrane</location>
        <topology evidence="1">Multi-pass membrane protein</topology>
    </subcellularLocation>
</comment>
<dbReference type="Pfam" id="PF01957">
    <property type="entry name" value="NfeD"/>
    <property type="match status" value="1"/>
</dbReference>
<organism evidence="10 11">
    <name type="scientific">Shewanella salipaludis</name>
    <dbReference type="NCBI Taxonomy" id="2723052"/>
    <lineage>
        <taxon>Bacteria</taxon>
        <taxon>Pseudomonadati</taxon>
        <taxon>Pseudomonadota</taxon>
        <taxon>Gammaproteobacteria</taxon>
        <taxon>Alteromonadales</taxon>
        <taxon>Shewanellaceae</taxon>
        <taxon>Shewanella</taxon>
    </lineage>
</organism>
<dbReference type="InterPro" id="IPR012340">
    <property type="entry name" value="NA-bd_OB-fold"/>
</dbReference>
<dbReference type="EMBL" id="JAAXYH010000007">
    <property type="protein sequence ID" value="NMH65828.1"/>
    <property type="molecule type" value="Genomic_DNA"/>
</dbReference>
<evidence type="ECO:0000313" key="10">
    <source>
        <dbReference type="EMBL" id="NMH65828.1"/>
    </source>
</evidence>
<reference evidence="10" key="1">
    <citation type="submission" date="2020-04" db="EMBL/GenBank/DDBJ databases">
        <title>Description of Shewanella salipaludis sp. nov., isolated from a salt marsh.</title>
        <authorList>
            <person name="Park S."/>
            <person name="Yoon J.-H."/>
        </authorList>
    </citation>
    <scope>NUCLEOTIDE SEQUENCE</scope>
    <source>
        <strain evidence="10">SHSM-M6</strain>
    </source>
</reference>
<feature type="transmembrane region" description="Helical" evidence="6">
    <location>
        <begin position="333"/>
        <end position="352"/>
    </location>
</feature>
<dbReference type="InterPro" id="IPR052165">
    <property type="entry name" value="Membrane_assoc_protease"/>
</dbReference>
<dbReference type="CDD" id="cd07020">
    <property type="entry name" value="Clp_protease_NfeD_1"/>
    <property type="match status" value="1"/>
</dbReference>
<keyword evidence="4 6" id="KW-0472">Membrane</keyword>
<feature type="transmembrane region" description="Helical" evidence="6">
    <location>
        <begin position="309"/>
        <end position="326"/>
    </location>
</feature>
<feature type="transmembrane region" description="Helical" evidence="6">
    <location>
        <begin position="358"/>
        <end position="381"/>
    </location>
</feature>
<evidence type="ECO:0000259" key="8">
    <source>
        <dbReference type="Pfam" id="PF24961"/>
    </source>
</evidence>
<evidence type="ECO:0000256" key="5">
    <source>
        <dbReference type="SAM" id="MobiDB-lite"/>
    </source>
</evidence>
<dbReference type="Gene3D" id="2.40.50.140">
    <property type="entry name" value="Nucleic acid-binding proteins"/>
    <property type="match status" value="1"/>
</dbReference>
<dbReference type="GO" id="GO:0016020">
    <property type="term" value="C:membrane"/>
    <property type="evidence" value="ECO:0007669"/>
    <property type="project" value="UniProtKB-SubCell"/>
</dbReference>
<keyword evidence="3 6" id="KW-1133">Transmembrane helix</keyword>
<feature type="domain" description="NfeD-like C-terminal" evidence="7">
    <location>
        <begin position="397"/>
        <end position="451"/>
    </location>
</feature>
<dbReference type="Pfam" id="PF24961">
    <property type="entry name" value="NfeD_membrane"/>
    <property type="match status" value="1"/>
</dbReference>
<dbReference type="SUPFAM" id="SSF52096">
    <property type="entry name" value="ClpP/crotonase"/>
    <property type="match status" value="1"/>
</dbReference>
<dbReference type="AlphaFoldDB" id="A0A972JJ72"/>
<evidence type="ECO:0000256" key="3">
    <source>
        <dbReference type="ARBA" id="ARBA00022989"/>
    </source>
</evidence>
<evidence type="ECO:0000256" key="2">
    <source>
        <dbReference type="ARBA" id="ARBA00022692"/>
    </source>
</evidence>
<proteinExistence type="predicted"/>
<dbReference type="Proteomes" id="UP000737113">
    <property type="component" value="Unassembled WGS sequence"/>
</dbReference>
<comment type="caution">
    <text evidence="10">The sequence shown here is derived from an EMBL/GenBank/DDBJ whole genome shotgun (WGS) entry which is preliminary data.</text>
</comment>
<protein>
    <submittedName>
        <fullName evidence="10">Nodulation protein NfeD</fullName>
    </submittedName>
</protein>
<evidence type="ECO:0000256" key="1">
    <source>
        <dbReference type="ARBA" id="ARBA00004141"/>
    </source>
</evidence>
<feature type="domain" description="NfeD1b N-terminal" evidence="9">
    <location>
        <begin position="32"/>
        <end position="133"/>
    </location>
</feature>